<dbReference type="PRINTS" id="PR00507">
    <property type="entry name" value="N12N6MTFRASE"/>
</dbReference>
<keyword evidence="4" id="KW-0949">S-adenosyl-L-methionine</keyword>
<dbReference type="CDD" id="cd02440">
    <property type="entry name" value="AdoMet_MTases"/>
    <property type="match status" value="1"/>
</dbReference>
<dbReference type="InterPro" id="IPR002052">
    <property type="entry name" value="DNA_methylase_N6_adenine_CS"/>
</dbReference>
<dbReference type="EMBL" id="VXKE01000019">
    <property type="protein sequence ID" value="KAA8708525.1"/>
    <property type="molecule type" value="Genomic_DNA"/>
</dbReference>
<evidence type="ECO:0000256" key="1">
    <source>
        <dbReference type="ARBA" id="ARBA00011900"/>
    </source>
</evidence>
<organism evidence="9 10">
    <name type="scientific">Helicobacter canis</name>
    <dbReference type="NCBI Taxonomy" id="29419"/>
    <lineage>
        <taxon>Bacteria</taxon>
        <taxon>Pseudomonadati</taxon>
        <taxon>Campylobacterota</taxon>
        <taxon>Epsilonproteobacteria</taxon>
        <taxon>Campylobacterales</taxon>
        <taxon>Helicobacteraceae</taxon>
        <taxon>Helicobacter</taxon>
    </lineage>
</organism>
<comment type="catalytic activity">
    <reaction evidence="7">
        <text>a 2'-deoxyadenosine in DNA + S-adenosyl-L-methionine = an N(6)-methyl-2'-deoxyadenosine in DNA + S-adenosyl-L-homocysteine + H(+)</text>
        <dbReference type="Rhea" id="RHEA:15197"/>
        <dbReference type="Rhea" id="RHEA-COMP:12418"/>
        <dbReference type="Rhea" id="RHEA-COMP:12419"/>
        <dbReference type="ChEBI" id="CHEBI:15378"/>
        <dbReference type="ChEBI" id="CHEBI:57856"/>
        <dbReference type="ChEBI" id="CHEBI:59789"/>
        <dbReference type="ChEBI" id="CHEBI:90615"/>
        <dbReference type="ChEBI" id="CHEBI:90616"/>
        <dbReference type="EC" id="2.1.1.72"/>
    </reaction>
</comment>
<feature type="domain" description="Type II methyltransferase M.TaqI-like" evidence="8">
    <location>
        <begin position="147"/>
        <end position="294"/>
    </location>
</feature>
<dbReference type="PANTHER" id="PTHR33841">
    <property type="entry name" value="DNA METHYLTRANSFERASE YEEA-RELATED"/>
    <property type="match status" value="1"/>
</dbReference>
<proteinExistence type="predicted"/>
<dbReference type="GO" id="GO:0003677">
    <property type="term" value="F:DNA binding"/>
    <property type="evidence" value="ECO:0007669"/>
    <property type="project" value="UniProtKB-KW"/>
</dbReference>
<gene>
    <name evidence="9" type="ORF">F4V45_06285</name>
</gene>
<reference evidence="9 10" key="1">
    <citation type="submission" date="2019-09" db="EMBL/GenBank/DDBJ databases">
        <title>Draft genome sequence of various Type strains from the CCUG.</title>
        <authorList>
            <person name="Pineiro-Iglesias B."/>
            <person name="Tunovic T."/>
            <person name="Unosson C."/>
            <person name="Inganas E."/>
            <person name="Ohlen M."/>
            <person name="Cardew S."/>
            <person name="Jensie-Markopoulos S."/>
            <person name="Salva-Serra F."/>
            <person name="Jaen-Luchoro D."/>
            <person name="Karlsson R."/>
            <person name="Svensson-Stadler L."/>
            <person name="Chun J."/>
            <person name="Moore E."/>
        </authorList>
    </citation>
    <scope>NUCLEOTIDE SEQUENCE [LARGE SCALE GENOMIC DNA]</scope>
    <source>
        <strain evidence="9 10">CCUG 32756T</strain>
    </source>
</reference>
<accession>A0A5M9QNM1</accession>
<evidence type="ECO:0000313" key="9">
    <source>
        <dbReference type="EMBL" id="KAA8708525.1"/>
    </source>
</evidence>
<evidence type="ECO:0000256" key="6">
    <source>
        <dbReference type="ARBA" id="ARBA00023125"/>
    </source>
</evidence>
<evidence type="ECO:0000313" key="10">
    <source>
        <dbReference type="Proteomes" id="UP000323707"/>
    </source>
</evidence>
<keyword evidence="3" id="KW-0808">Transferase</keyword>
<dbReference type="PANTHER" id="PTHR33841:SF6">
    <property type="entry name" value="TYPE II METHYLTRANSFERASE M.HINDII"/>
    <property type="match status" value="1"/>
</dbReference>
<evidence type="ECO:0000256" key="2">
    <source>
        <dbReference type="ARBA" id="ARBA00022603"/>
    </source>
</evidence>
<evidence type="ECO:0000256" key="4">
    <source>
        <dbReference type="ARBA" id="ARBA00022691"/>
    </source>
</evidence>
<dbReference type="SUPFAM" id="SSF53335">
    <property type="entry name" value="S-adenosyl-L-methionine-dependent methyltransferases"/>
    <property type="match status" value="1"/>
</dbReference>
<dbReference type="EC" id="2.1.1.72" evidence="1"/>
<comment type="caution">
    <text evidence="9">The sequence shown here is derived from an EMBL/GenBank/DDBJ whole genome shotgun (WGS) entry which is preliminary data.</text>
</comment>
<name>A0A5M9QNM1_9HELI</name>
<evidence type="ECO:0000259" key="8">
    <source>
        <dbReference type="Pfam" id="PF07669"/>
    </source>
</evidence>
<dbReference type="InterPro" id="IPR050953">
    <property type="entry name" value="N4_N6_ade-DNA_methylase"/>
</dbReference>
<dbReference type="InterPro" id="IPR029063">
    <property type="entry name" value="SAM-dependent_MTases_sf"/>
</dbReference>
<dbReference type="InterPro" id="IPR011639">
    <property type="entry name" value="MethylTrfase_TaqI-like_dom"/>
</dbReference>
<keyword evidence="6" id="KW-0238">DNA-binding</keyword>
<dbReference type="Gene3D" id="3.40.50.150">
    <property type="entry name" value="Vaccinia Virus protein VP39"/>
    <property type="match status" value="1"/>
</dbReference>
<dbReference type="PROSITE" id="PS00092">
    <property type="entry name" value="N6_MTASE"/>
    <property type="match status" value="1"/>
</dbReference>
<dbReference type="RefSeq" id="WP_150337545.1">
    <property type="nucleotide sequence ID" value="NZ_JAERIX010000018.1"/>
</dbReference>
<dbReference type="Proteomes" id="UP000323707">
    <property type="component" value="Unassembled WGS sequence"/>
</dbReference>
<keyword evidence="2 9" id="KW-0489">Methyltransferase</keyword>
<evidence type="ECO:0000256" key="7">
    <source>
        <dbReference type="ARBA" id="ARBA00047942"/>
    </source>
</evidence>
<dbReference type="Pfam" id="PF07669">
    <property type="entry name" value="Eco57I"/>
    <property type="match status" value="1"/>
</dbReference>
<evidence type="ECO:0000256" key="3">
    <source>
        <dbReference type="ARBA" id="ARBA00022679"/>
    </source>
</evidence>
<evidence type="ECO:0000256" key="5">
    <source>
        <dbReference type="ARBA" id="ARBA00022747"/>
    </source>
</evidence>
<dbReference type="GO" id="GO:0009007">
    <property type="term" value="F:site-specific DNA-methyltransferase (adenine-specific) activity"/>
    <property type="evidence" value="ECO:0007669"/>
    <property type="project" value="UniProtKB-EC"/>
</dbReference>
<dbReference type="GO" id="GO:0032259">
    <property type="term" value="P:methylation"/>
    <property type="evidence" value="ECO:0007669"/>
    <property type="project" value="UniProtKB-KW"/>
</dbReference>
<dbReference type="GO" id="GO:0009307">
    <property type="term" value="P:DNA restriction-modification system"/>
    <property type="evidence" value="ECO:0007669"/>
    <property type="project" value="UniProtKB-KW"/>
</dbReference>
<sequence length="599" mass="69897">MTQAHKETLNTIYPLLIDKSNIEEHIMHYALDTIRPQQFDKHQKINSSNIDESIINIFKKHNLPLCLETFNVLFEKLLEQSYKNENGIVFTPKYIADFICKDILKNEVNLDSIKIIDPACGCGIFLISAIELIKEKTHRSIKDIVKNQIFGLDISSINTERVKILLKIMCLMYGETIKDDDINIQCVDSLKENWNMLFNISFDYIVGNPPYVNPHTLNKKQVDFLKNNFQTTSKGVFNIFYAFIEQSIKFLDKNGKISFIVPNNFLTISAAKPLRDFIEPYLTKLIDLQDNMVFKPIRTYNAIITLDKTNTKSLEYANLSKTNNIKQALQNIHFQALDKQNVFLEKWRFLDTKTESNIAKIESQFFNFATFINAGIATLRDEVYRVEYDGKQYYKDVNGKRYTIDTELIKPIYKIPEFKNTGQCGYFIFPYAIIKDNAVIIDEVRMQKDFTQTYNYLLTRKDELDSRDKGKINAVSWYAYGRTQGLNRYGKKLLFGTFSSKPNFTLIQDKKALFCNGYAVFENPIMEIEILEKVFNSCIMDYYIKNTSYQIEGGYFCYQKKYIEKFSVPFLDSGEKEFLLKSNNKQIDSFLIDKYGLDL</sequence>
<protein>
    <recommendedName>
        <fullName evidence="1">site-specific DNA-methyltransferase (adenine-specific)</fullName>
        <ecNumber evidence="1">2.1.1.72</ecNumber>
    </recommendedName>
</protein>
<dbReference type="AlphaFoldDB" id="A0A5M9QNM1"/>
<keyword evidence="5" id="KW-0680">Restriction system</keyword>